<protein>
    <submittedName>
        <fullName evidence="4">Fibronectin type III domain protein</fullName>
    </submittedName>
</protein>
<feature type="chain" id="PRO_5002641863" evidence="2">
    <location>
        <begin position="32"/>
        <end position="762"/>
    </location>
</feature>
<dbReference type="Gene3D" id="2.60.40.10">
    <property type="entry name" value="Immunoglobulins"/>
    <property type="match status" value="4"/>
</dbReference>
<dbReference type="SUPFAM" id="SSF49265">
    <property type="entry name" value="Fibronectin type III"/>
    <property type="match status" value="4"/>
</dbReference>
<comment type="caution">
    <text evidence="4">The sequence shown here is derived from an EMBL/GenBank/DDBJ whole genome shotgun (WGS) entry which is preliminary data.</text>
</comment>
<dbReference type="RefSeq" id="WP_002700480.1">
    <property type="nucleotide sequence ID" value="NZ_AAWS01000031.1"/>
</dbReference>
<dbReference type="PROSITE" id="PS50853">
    <property type="entry name" value="FN3"/>
    <property type="match status" value="1"/>
</dbReference>
<keyword evidence="2" id="KW-0732">Signal</keyword>
<dbReference type="AlphaFoldDB" id="A1ZSG9"/>
<dbReference type="InterPro" id="IPR050964">
    <property type="entry name" value="Striated_Muscle_Regulatory"/>
</dbReference>
<organism evidence="4 5">
    <name type="scientific">Microscilla marina ATCC 23134</name>
    <dbReference type="NCBI Taxonomy" id="313606"/>
    <lineage>
        <taxon>Bacteria</taxon>
        <taxon>Pseudomonadati</taxon>
        <taxon>Bacteroidota</taxon>
        <taxon>Cytophagia</taxon>
        <taxon>Cytophagales</taxon>
        <taxon>Microscillaceae</taxon>
        <taxon>Microscilla</taxon>
    </lineage>
</organism>
<dbReference type="CDD" id="cd00063">
    <property type="entry name" value="FN3"/>
    <property type="match status" value="1"/>
</dbReference>
<dbReference type="SMART" id="SM00060">
    <property type="entry name" value="FN3"/>
    <property type="match status" value="5"/>
</dbReference>
<dbReference type="PANTHER" id="PTHR13817:SF166">
    <property type="entry name" value="NEURONAL IGCAM-RELATED"/>
    <property type="match status" value="1"/>
</dbReference>
<reference evidence="4 5" key="1">
    <citation type="submission" date="2007-01" db="EMBL/GenBank/DDBJ databases">
        <authorList>
            <person name="Haygood M."/>
            <person name="Podell S."/>
            <person name="Anderson C."/>
            <person name="Hopkinson B."/>
            <person name="Roe K."/>
            <person name="Barbeau K."/>
            <person name="Gaasterland T."/>
            <person name="Ferriera S."/>
            <person name="Johnson J."/>
            <person name="Kravitz S."/>
            <person name="Beeson K."/>
            <person name="Sutton G."/>
            <person name="Rogers Y.-H."/>
            <person name="Friedman R."/>
            <person name="Frazier M."/>
            <person name="Venter J.C."/>
        </authorList>
    </citation>
    <scope>NUCLEOTIDE SEQUENCE [LARGE SCALE GENOMIC DNA]</scope>
    <source>
        <strain evidence="4 5">ATCC 23134</strain>
    </source>
</reference>
<sequence>MKNFTQKHQRTTRRLIFTFFVGLFAFSQATAQVLRDTVIGKPAVKVQARAIQTQVKLRWAPNRPVAWQYGNQYGYQLEKYLVFKNGQILSKPQKIATSKAEFKPLPLNAWEKVANSMGKAKENYALVAAQALYGEGFGLTTNGKKNTELKKIINRVKEQDMRFAYALMASDHAPKVAEASGLAWTDTKVKKGEKYLYKIFIKLPATVNYRVDTGYVYTGVDDYEALPKPIEFSATFGNRTVMLTWNRWYHERFYVAYWVERSADGGKTYQKTTKAPIGNVLQEEVGIQSRFLYRIDSLPNNEQTYHYRVRGLTSFGELGPPSETIAGQGWANNLPLPKLTQPTLQTNGSVKLSWTFPVDKQKDIVGFVVEKSRRASGAPYKVLHAQKTLPTNTRDFTDLAISGVAYYRLGIVSKKPLGGTTKTVSSLGGKKNNEPTTPATTNIKYTYPFLVQQPDTTAPQPPTLVTGVIDSAGKVILNWKPSIDDDVEGYRVYRANYAGEEFSQITKVMVNDTVFIDSVTVKSLTSQVLYKVQAVDEYVNPSEFSAVAVLRRPDVVPPVPPVFTQVVSADTGVHIAWQASSSIDVARHALYRQQRGKANEWVLIKAFMAPTLPKTQADTGTQLPGHTMKYTDKSLEVGVDYQYTVIAIDSSNLESPPAKPVTGRKIDKGIRGEVKKLRASTSSAPVEVTLRWKYDYSTTPESFTIYKGEELSGLKLYTTIKGELRTWTDKKVERNRSYKYRIQANFKGGAVSKFSKLVIASF</sequence>
<dbReference type="Proteomes" id="UP000004095">
    <property type="component" value="Unassembled WGS sequence"/>
</dbReference>
<proteinExistence type="predicted"/>
<evidence type="ECO:0000313" key="4">
    <source>
        <dbReference type="EMBL" id="EAY26717.1"/>
    </source>
</evidence>
<dbReference type="PANTHER" id="PTHR13817">
    <property type="entry name" value="TITIN"/>
    <property type="match status" value="1"/>
</dbReference>
<keyword evidence="1" id="KW-0677">Repeat</keyword>
<evidence type="ECO:0000256" key="1">
    <source>
        <dbReference type="ARBA" id="ARBA00022737"/>
    </source>
</evidence>
<dbReference type="InterPro" id="IPR003961">
    <property type="entry name" value="FN3_dom"/>
</dbReference>
<evidence type="ECO:0000259" key="3">
    <source>
        <dbReference type="PROSITE" id="PS50853"/>
    </source>
</evidence>
<feature type="domain" description="Fibronectin type-III" evidence="3">
    <location>
        <begin position="557"/>
        <end position="669"/>
    </location>
</feature>
<evidence type="ECO:0000256" key="2">
    <source>
        <dbReference type="SAM" id="SignalP"/>
    </source>
</evidence>
<dbReference type="eggNOG" id="COG4733">
    <property type="taxonomic scope" value="Bacteria"/>
</dbReference>
<keyword evidence="5" id="KW-1185">Reference proteome</keyword>
<evidence type="ECO:0000313" key="5">
    <source>
        <dbReference type="Proteomes" id="UP000004095"/>
    </source>
</evidence>
<gene>
    <name evidence="4" type="ORF">M23134_02968</name>
</gene>
<accession>A1ZSG9</accession>
<dbReference type="InterPro" id="IPR036116">
    <property type="entry name" value="FN3_sf"/>
</dbReference>
<dbReference type="EMBL" id="AAWS01000031">
    <property type="protein sequence ID" value="EAY26717.1"/>
    <property type="molecule type" value="Genomic_DNA"/>
</dbReference>
<dbReference type="InterPro" id="IPR013783">
    <property type="entry name" value="Ig-like_fold"/>
</dbReference>
<name>A1ZSG9_MICM2</name>
<feature type="signal peptide" evidence="2">
    <location>
        <begin position="1"/>
        <end position="31"/>
    </location>
</feature>
<dbReference type="OrthoDB" id="923194at2"/>